<dbReference type="OrthoDB" id="9813771at2"/>
<comment type="caution">
    <text evidence="4">The sequence shown here is derived from an EMBL/GenBank/DDBJ whole genome shotgun (WGS) entry which is preliminary data.</text>
</comment>
<dbReference type="InterPro" id="IPR001498">
    <property type="entry name" value="Impact_N"/>
</dbReference>
<keyword evidence="5" id="KW-1185">Reference proteome</keyword>
<dbReference type="Pfam" id="PF09186">
    <property type="entry name" value="DUF1949"/>
    <property type="match status" value="1"/>
</dbReference>
<dbReference type="GO" id="GO:0017111">
    <property type="term" value="F:ribonucleoside triphosphate phosphatase activity"/>
    <property type="evidence" value="ECO:0007669"/>
    <property type="project" value="UniProtKB-ARBA"/>
</dbReference>
<dbReference type="InterPro" id="IPR015269">
    <property type="entry name" value="UPF0029_Impact_C"/>
</dbReference>
<dbReference type="InterPro" id="IPR036956">
    <property type="entry name" value="Impact_N_sf"/>
</dbReference>
<protein>
    <submittedName>
        <fullName evidence="4">YigZ family protein</fullName>
    </submittedName>
</protein>
<dbReference type="GO" id="GO:0005737">
    <property type="term" value="C:cytoplasm"/>
    <property type="evidence" value="ECO:0007669"/>
    <property type="project" value="TreeGrafter"/>
</dbReference>
<dbReference type="GO" id="GO:0043168">
    <property type="term" value="F:anion binding"/>
    <property type="evidence" value="ECO:0007669"/>
    <property type="project" value="UniProtKB-ARBA"/>
</dbReference>
<dbReference type="Proteomes" id="UP000013165">
    <property type="component" value="Unassembled WGS sequence"/>
</dbReference>
<dbReference type="GO" id="GO:0032561">
    <property type="term" value="F:guanyl ribonucleotide binding"/>
    <property type="evidence" value="ECO:0007669"/>
    <property type="project" value="UniProtKB-ARBA"/>
</dbReference>
<sequence length="213" mass="23379">MNKDDLTTKDYPIPAESIEREIEIKKSRFIARVKAVSSRDEAMAFLEQARVDFPDARHHCWAYQIGRPGAATQAAMNDDGEPSGTAGKPILNVIQHKDMGDIMVVVIRYFGGIKLGAGGLVRAYAGTTEAVLSDVPRKTQRPMRGLSLDLDFALEQPVRHWCEQHEAEVTGVDYGESVTMRVLVPEDHHAAFIAFCRAAGISLPTVETGASED</sequence>
<dbReference type="GO" id="GO:0006446">
    <property type="term" value="P:regulation of translational initiation"/>
    <property type="evidence" value="ECO:0007669"/>
    <property type="project" value="TreeGrafter"/>
</dbReference>
<dbReference type="InterPro" id="IPR023582">
    <property type="entry name" value="Impact"/>
</dbReference>
<dbReference type="RefSeq" id="WP_004581340.1">
    <property type="nucleotide sequence ID" value="NZ_AP028878.1"/>
</dbReference>
<comment type="similarity">
    <text evidence="1">Belongs to the IMPACT family.</text>
</comment>
<dbReference type="PROSITE" id="PS00910">
    <property type="entry name" value="UPF0029"/>
    <property type="match status" value="1"/>
</dbReference>
<evidence type="ECO:0000256" key="1">
    <source>
        <dbReference type="ARBA" id="ARBA00007665"/>
    </source>
</evidence>
<dbReference type="Pfam" id="PF01205">
    <property type="entry name" value="Impact_N"/>
    <property type="match status" value="1"/>
</dbReference>
<dbReference type="Gene3D" id="3.30.230.30">
    <property type="entry name" value="Impact, N-terminal domain"/>
    <property type="match status" value="1"/>
</dbReference>
<reference evidence="4 5" key="1">
    <citation type="journal article" date="2013" name="Genome Announc.">
        <title>Genome Sequence of the Polycyclic Aromatic Hydrocarbon-Degrading Bacterium Strain Marinobacter nanhaiticus D15-8WT.</title>
        <authorList>
            <person name="Cui Z."/>
            <person name="Gao W."/>
            <person name="Li Q."/>
            <person name="Xu G."/>
            <person name="Zheng L."/>
        </authorList>
    </citation>
    <scope>NUCLEOTIDE SEQUENCE [LARGE SCALE GENOMIC DNA]</scope>
    <source>
        <strain evidence="4 5">D15-8W</strain>
    </source>
</reference>
<proteinExistence type="inferred from homology"/>
<feature type="domain" description="UPF0029" evidence="3">
    <location>
        <begin position="149"/>
        <end position="194"/>
    </location>
</feature>
<accession>N6VSH7</accession>
<dbReference type="EMBL" id="APLQ01000014">
    <property type="protein sequence ID" value="ENO13115.1"/>
    <property type="molecule type" value="Genomic_DNA"/>
</dbReference>
<dbReference type="PANTHER" id="PTHR16301:SF20">
    <property type="entry name" value="IMPACT FAMILY MEMBER YIGZ"/>
    <property type="match status" value="1"/>
</dbReference>
<dbReference type="NCBIfam" id="TIGR00257">
    <property type="entry name" value="IMPACT_YIGZ"/>
    <property type="match status" value="1"/>
</dbReference>
<dbReference type="STRING" id="626887.J057_16995"/>
<dbReference type="SUPFAM" id="SSF54980">
    <property type="entry name" value="EF-G C-terminal domain-like"/>
    <property type="match status" value="1"/>
</dbReference>
<dbReference type="eggNOG" id="COG1739">
    <property type="taxonomic scope" value="Bacteria"/>
</dbReference>
<evidence type="ECO:0000259" key="3">
    <source>
        <dbReference type="Pfam" id="PF09186"/>
    </source>
</evidence>
<dbReference type="InterPro" id="IPR035647">
    <property type="entry name" value="EFG_III/V"/>
</dbReference>
<dbReference type="InterPro" id="IPR020569">
    <property type="entry name" value="UPF0029_Impact_CS"/>
</dbReference>
<feature type="domain" description="Impact N-terminal" evidence="2">
    <location>
        <begin position="25"/>
        <end position="132"/>
    </location>
</feature>
<evidence type="ECO:0000259" key="2">
    <source>
        <dbReference type="Pfam" id="PF01205"/>
    </source>
</evidence>
<dbReference type="HOGENOM" id="CLU_083552_0_0_6"/>
<dbReference type="AlphaFoldDB" id="N6VSH7"/>
<evidence type="ECO:0000313" key="5">
    <source>
        <dbReference type="Proteomes" id="UP000013165"/>
    </source>
</evidence>
<dbReference type="InterPro" id="IPR020568">
    <property type="entry name" value="Ribosomal_Su5_D2-typ_SF"/>
</dbReference>
<dbReference type="PANTHER" id="PTHR16301">
    <property type="entry name" value="IMPACT-RELATED"/>
    <property type="match status" value="1"/>
</dbReference>
<name>N6VSH7_9GAMM</name>
<gene>
    <name evidence="4" type="ORF">J057_16995</name>
</gene>
<organism evidence="4 5">
    <name type="scientific">Marinobacter nanhaiticus D15-8W</name>
    <dbReference type="NCBI Taxonomy" id="626887"/>
    <lineage>
        <taxon>Bacteria</taxon>
        <taxon>Pseudomonadati</taxon>
        <taxon>Pseudomonadota</taxon>
        <taxon>Gammaproteobacteria</taxon>
        <taxon>Pseudomonadales</taxon>
        <taxon>Marinobacteraceae</taxon>
        <taxon>Marinobacter</taxon>
    </lineage>
</organism>
<dbReference type="InterPro" id="IPR015796">
    <property type="entry name" value="Impact_YigZ-like"/>
</dbReference>
<dbReference type="PATRIC" id="fig|626887.3.peg.3396"/>
<dbReference type="SUPFAM" id="SSF54211">
    <property type="entry name" value="Ribosomal protein S5 domain 2-like"/>
    <property type="match status" value="1"/>
</dbReference>
<dbReference type="Gene3D" id="3.30.70.240">
    <property type="match status" value="1"/>
</dbReference>
<evidence type="ECO:0000313" key="4">
    <source>
        <dbReference type="EMBL" id="ENO13115.1"/>
    </source>
</evidence>